<keyword evidence="6" id="KW-0378">Hydrolase</keyword>
<comment type="cofactor">
    <cofactor evidence="1">
        <name>a divalent metal cation</name>
        <dbReference type="ChEBI" id="CHEBI:60240"/>
    </cofactor>
</comment>
<evidence type="ECO:0000256" key="7">
    <source>
        <dbReference type="ARBA" id="ARBA00023242"/>
    </source>
</evidence>
<evidence type="ECO:0000256" key="1">
    <source>
        <dbReference type="ARBA" id="ARBA00001968"/>
    </source>
</evidence>
<dbReference type="Pfam" id="PF13359">
    <property type="entry name" value="DDE_Tnp_4"/>
    <property type="match status" value="1"/>
</dbReference>
<evidence type="ECO:0000256" key="4">
    <source>
        <dbReference type="ARBA" id="ARBA00022722"/>
    </source>
</evidence>
<organism evidence="9 10">
    <name type="scientific">Chara braunii</name>
    <name type="common">Braun's stonewort</name>
    <dbReference type="NCBI Taxonomy" id="69332"/>
    <lineage>
        <taxon>Eukaryota</taxon>
        <taxon>Viridiplantae</taxon>
        <taxon>Streptophyta</taxon>
        <taxon>Charophyceae</taxon>
        <taxon>Charales</taxon>
        <taxon>Characeae</taxon>
        <taxon>Chara</taxon>
    </lineage>
</organism>
<dbReference type="GO" id="GO:0004518">
    <property type="term" value="F:nuclease activity"/>
    <property type="evidence" value="ECO:0007669"/>
    <property type="project" value="UniProtKB-KW"/>
</dbReference>
<dbReference type="PANTHER" id="PTHR22930:SF85">
    <property type="entry name" value="GH03217P-RELATED"/>
    <property type="match status" value="1"/>
</dbReference>
<dbReference type="Proteomes" id="UP000265515">
    <property type="component" value="Unassembled WGS sequence"/>
</dbReference>
<evidence type="ECO:0000313" key="10">
    <source>
        <dbReference type="Proteomes" id="UP000265515"/>
    </source>
</evidence>
<reference evidence="9 10" key="1">
    <citation type="journal article" date="2018" name="Cell">
        <title>The Chara Genome: Secondary Complexity and Implications for Plant Terrestrialization.</title>
        <authorList>
            <person name="Nishiyama T."/>
            <person name="Sakayama H."/>
            <person name="Vries J.D."/>
            <person name="Buschmann H."/>
            <person name="Saint-Marcoux D."/>
            <person name="Ullrich K.K."/>
            <person name="Haas F.B."/>
            <person name="Vanderstraeten L."/>
            <person name="Becker D."/>
            <person name="Lang D."/>
            <person name="Vosolsobe S."/>
            <person name="Rombauts S."/>
            <person name="Wilhelmsson P.K.I."/>
            <person name="Janitza P."/>
            <person name="Kern R."/>
            <person name="Heyl A."/>
            <person name="Rumpler F."/>
            <person name="Villalobos L.I.A.C."/>
            <person name="Clay J.M."/>
            <person name="Skokan R."/>
            <person name="Toyoda A."/>
            <person name="Suzuki Y."/>
            <person name="Kagoshima H."/>
            <person name="Schijlen E."/>
            <person name="Tajeshwar N."/>
            <person name="Catarino B."/>
            <person name="Hetherington A.J."/>
            <person name="Saltykova A."/>
            <person name="Bonnot C."/>
            <person name="Breuninger H."/>
            <person name="Symeonidi A."/>
            <person name="Radhakrishnan G.V."/>
            <person name="Van Nieuwerburgh F."/>
            <person name="Deforce D."/>
            <person name="Chang C."/>
            <person name="Karol K.G."/>
            <person name="Hedrich R."/>
            <person name="Ulvskov P."/>
            <person name="Glockner G."/>
            <person name="Delwiche C.F."/>
            <person name="Petrasek J."/>
            <person name="Van de Peer Y."/>
            <person name="Friml J."/>
            <person name="Beilby M."/>
            <person name="Dolan L."/>
            <person name="Kohara Y."/>
            <person name="Sugano S."/>
            <person name="Fujiyama A."/>
            <person name="Delaux P.-M."/>
            <person name="Quint M."/>
            <person name="TheiBen G."/>
            <person name="Hagemann M."/>
            <person name="Harholt J."/>
            <person name="Dunand C."/>
            <person name="Zachgo S."/>
            <person name="Langdale J."/>
            <person name="Maumus F."/>
            <person name="Straeten D.V.D."/>
            <person name="Gould S.B."/>
            <person name="Rensing S.A."/>
        </authorList>
    </citation>
    <scope>NUCLEOTIDE SEQUENCE [LARGE SCALE GENOMIC DNA]</scope>
    <source>
        <strain evidence="9 10">S276</strain>
    </source>
</reference>
<dbReference type="PANTHER" id="PTHR22930">
    <property type="match status" value="1"/>
</dbReference>
<dbReference type="AlphaFoldDB" id="A0A388LF77"/>
<evidence type="ECO:0000256" key="6">
    <source>
        <dbReference type="ARBA" id="ARBA00022801"/>
    </source>
</evidence>
<dbReference type="OrthoDB" id="6627079at2759"/>
<evidence type="ECO:0000256" key="2">
    <source>
        <dbReference type="ARBA" id="ARBA00004123"/>
    </source>
</evidence>
<evidence type="ECO:0000259" key="8">
    <source>
        <dbReference type="Pfam" id="PF13359"/>
    </source>
</evidence>
<keyword evidence="7" id="KW-0539">Nucleus</keyword>
<protein>
    <recommendedName>
        <fullName evidence="8">DDE Tnp4 domain-containing protein</fullName>
    </recommendedName>
</protein>
<dbReference type="InterPro" id="IPR045249">
    <property type="entry name" value="HARBI1-like"/>
</dbReference>
<dbReference type="GO" id="GO:0016787">
    <property type="term" value="F:hydrolase activity"/>
    <property type="evidence" value="ECO:0007669"/>
    <property type="project" value="UniProtKB-KW"/>
</dbReference>
<sequence length="463" mass="52952">MPRLRSRQREELTVAVMAVARRMAEDAFQSLDVLLGCRTIRPLLLGPDLNHTVFGGQEDDDDSGCGRLWLLLTILEICNLLPRRSPRWWVMRRTAGLWNDLQIADDAENDHYIGLLRMRRSMFNRLLRKVGPLLQKQVTRWRVPLPPGKRLAYALHRWAHGDSHWHRCSGYGMGKTSGLRAIREVAEAIHASYPNVVGFGGFEERHRRMTEFQSLGFPNAWGCIDCTHVYVDQPRSKDGDDYCSGRHNRFSIVAQLVVNLELKILDFCYGFPGTVGDGWALKNTSLYRRALKGSLFVDDPEDPFLGERPSIPGAPGGYLLGDGGYPSLPWLVIPYGRQPVVTRAMQQFDALHKIVRSCVERFFGVFKMRFQFFYRPHITDIAREMLEFRACCILHNLLQEWGDVPDVDDEVSDASSPDGPQPNVDRRVDGCPLEFMFGRERGHAVRDALCTEVLRLWEARREA</sequence>
<comment type="subcellular location">
    <subcellularLocation>
        <location evidence="2">Nucleus</location>
    </subcellularLocation>
</comment>
<dbReference type="InterPro" id="IPR027806">
    <property type="entry name" value="HARBI1_dom"/>
</dbReference>
<name>A0A388LF77_CHABU</name>
<dbReference type="GO" id="GO:0046872">
    <property type="term" value="F:metal ion binding"/>
    <property type="evidence" value="ECO:0007669"/>
    <property type="project" value="UniProtKB-KW"/>
</dbReference>
<dbReference type="Gramene" id="GBG80964">
    <property type="protein sequence ID" value="GBG80964"/>
    <property type="gene ID" value="CBR_g31521"/>
</dbReference>
<keyword evidence="4" id="KW-0540">Nuclease</keyword>
<feature type="domain" description="DDE Tnp4" evidence="8">
    <location>
        <begin position="224"/>
        <end position="396"/>
    </location>
</feature>
<evidence type="ECO:0000256" key="3">
    <source>
        <dbReference type="ARBA" id="ARBA00006958"/>
    </source>
</evidence>
<comment type="similarity">
    <text evidence="3">Belongs to the HARBI1 family.</text>
</comment>
<keyword evidence="10" id="KW-1185">Reference proteome</keyword>
<gene>
    <name evidence="9" type="ORF">CBR_g31521</name>
</gene>
<keyword evidence="5" id="KW-0479">Metal-binding</keyword>
<evidence type="ECO:0000256" key="5">
    <source>
        <dbReference type="ARBA" id="ARBA00022723"/>
    </source>
</evidence>
<dbReference type="EMBL" id="BFEA01000361">
    <property type="protein sequence ID" value="GBG80964.1"/>
    <property type="molecule type" value="Genomic_DNA"/>
</dbReference>
<evidence type="ECO:0000313" key="9">
    <source>
        <dbReference type="EMBL" id="GBG80964.1"/>
    </source>
</evidence>
<proteinExistence type="inferred from homology"/>
<accession>A0A388LF77</accession>
<dbReference type="GO" id="GO:0005634">
    <property type="term" value="C:nucleus"/>
    <property type="evidence" value="ECO:0007669"/>
    <property type="project" value="UniProtKB-SubCell"/>
</dbReference>
<comment type="caution">
    <text evidence="9">The sequence shown here is derived from an EMBL/GenBank/DDBJ whole genome shotgun (WGS) entry which is preliminary data.</text>
</comment>